<reference evidence="3 4" key="1">
    <citation type="submission" date="2024-01" db="EMBL/GenBank/DDBJ databases">
        <title>Comparative genomics of Cryptococcus and Kwoniella reveals pathogenesis evolution and contrasting modes of karyotype evolution via chromosome fusion or intercentromeric recombination.</title>
        <authorList>
            <person name="Coelho M.A."/>
            <person name="David-Palma M."/>
            <person name="Shea T."/>
            <person name="Bowers K."/>
            <person name="McGinley-Smith S."/>
            <person name="Mohammad A.W."/>
            <person name="Gnirke A."/>
            <person name="Yurkov A.M."/>
            <person name="Nowrousian M."/>
            <person name="Sun S."/>
            <person name="Cuomo C.A."/>
            <person name="Heitman J."/>
        </authorList>
    </citation>
    <scope>NUCLEOTIDE SEQUENCE [LARGE SCALE GENOMIC DNA]</scope>
    <source>
        <strain evidence="3 4">CBS 6074</strain>
    </source>
</reference>
<feature type="domain" description="BTB" evidence="2">
    <location>
        <begin position="51"/>
        <end position="118"/>
    </location>
</feature>
<gene>
    <name evidence="3" type="ORF">L201_002620</name>
</gene>
<accession>A0AAX4JS40</accession>
<organism evidence="3 4">
    <name type="scientific">Kwoniella dendrophila CBS 6074</name>
    <dbReference type="NCBI Taxonomy" id="1295534"/>
    <lineage>
        <taxon>Eukaryota</taxon>
        <taxon>Fungi</taxon>
        <taxon>Dikarya</taxon>
        <taxon>Basidiomycota</taxon>
        <taxon>Agaricomycotina</taxon>
        <taxon>Tremellomycetes</taxon>
        <taxon>Tremellales</taxon>
        <taxon>Cryptococcaceae</taxon>
        <taxon>Kwoniella</taxon>
    </lineage>
</organism>
<dbReference type="SUPFAM" id="SSF54695">
    <property type="entry name" value="POZ domain"/>
    <property type="match status" value="1"/>
</dbReference>
<sequence length="361" mass="40247">MSSTPIVDENTGNAGESSKVAANGIESASYEHAINLTNWIFNVGYLHQDWADVHITFFQSGLKAHRVILARSPYLANMLRNVVPGSTIHLNFVDEFITQESVHIALQHLYSPSHNLINSSNAKSILATAYLFGGMPELLHHSYNIIKSSLESSNVVETINWLSQSSDFLSNGFRSDISTPIDGNCNGNGTSSISSSSTMFGSLSLSDTPKSPTNSTSTSFNEGWESNNNRYGEWTSRLKNDVLNYLLHDIPSKHSNDLTTNQEIINLFSQLPYELFKLLLESKELPIKSMQERFSFTKKIIAQRKKLLSSQSKLQGNNNNNNNHGQMEESVVLAFKGSDQGMEIHISRKPKKSRSLWKVES</sequence>
<dbReference type="Pfam" id="PF00651">
    <property type="entry name" value="BTB"/>
    <property type="match status" value="1"/>
</dbReference>
<dbReference type="GeneID" id="91093292"/>
<dbReference type="Proteomes" id="UP001355207">
    <property type="component" value="Chromosome 3"/>
</dbReference>
<feature type="region of interest" description="Disordered" evidence="1">
    <location>
        <begin position="203"/>
        <end position="222"/>
    </location>
</feature>
<dbReference type="SMART" id="SM00225">
    <property type="entry name" value="BTB"/>
    <property type="match status" value="1"/>
</dbReference>
<evidence type="ECO:0000256" key="1">
    <source>
        <dbReference type="SAM" id="MobiDB-lite"/>
    </source>
</evidence>
<dbReference type="EMBL" id="CP144100">
    <property type="protein sequence ID" value="WWC87728.1"/>
    <property type="molecule type" value="Genomic_DNA"/>
</dbReference>
<dbReference type="PROSITE" id="PS50097">
    <property type="entry name" value="BTB"/>
    <property type="match status" value="1"/>
</dbReference>
<dbReference type="AlphaFoldDB" id="A0AAX4JS40"/>
<dbReference type="RefSeq" id="XP_066074491.1">
    <property type="nucleotide sequence ID" value="XM_066218394.1"/>
</dbReference>
<evidence type="ECO:0000313" key="4">
    <source>
        <dbReference type="Proteomes" id="UP001355207"/>
    </source>
</evidence>
<proteinExistence type="predicted"/>
<dbReference type="PANTHER" id="PTHR47369">
    <property type="entry name" value="BTB/POZ DOMAIN-CONTAINING PROTEIN"/>
    <property type="match status" value="1"/>
</dbReference>
<evidence type="ECO:0000313" key="3">
    <source>
        <dbReference type="EMBL" id="WWC87728.1"/>
    </source>
</evidence>
<feature type="compositionally biased region" description="Low complexity" evidence="1">
    <location>
        <begin position="203"/>
        <end position="219"/>
    </location>
</feature>
<evidence type="ECO:0000259" key="2">
    <source>
        <dbReference type="PROSITE" id="PS50097"/>
    </source>
</evidence>
<dbReference type="InterPro" id="IPR011333">
    <property type="entry name" value="SKP1/BTB/POZ_sf"/>
</dbReference>
<protein>
    <recommendedName>
        <fullName evidence="2">BTB domain-containing protein</fullName>
    </recommendedName>
</protein>
<dbReference type="InterPro" id="IPR000210">
    <property type="entry name" value="BTB/POZ_dom"/>
</dbReference>
<dbReference type="PANTHER" id="PTHR47369:SF2">
    <property type="entry name" value="BTB_POZ DOMAIN-CONTAINING PROTEIN 2"/>
    <property type="match status" value="1"/>
</dbReference>
<keyword evidence="4" id="KW-1185">Reference proteome</keyword>
<name>A0AAX4JS40_9TREE</name>
<dbReference type="Gene3D" id="3.30.710.10">
    <property type="entry name" value="Potassium Channel Kv1.1, Chain A"/>
    <property type="match status" value="1"/>
</dbReference>
<dbReference type="CDD" id="cd18186">
    <property type="entry name" value="BTB_POZ_ZBTB_KLHL-like"/>
    <property type="match status" value="1"/>
</dbReference>